<gene>
    <name evidence="1" type="ORF">PCOL08062_LOCUS3654</name>
</gene>
<reference evidence="1" key="1">
    <citation type="submission" date="2021-01" db="EMBL/GenBank/DDBJ databases">
        <authorList>
            <person name="Corre E."/>
            <person name="Pelletier E."/>
            <person name="Niang G."/>
            <person name="Scheremetjew M."/>
            <person name="Finn R."/>
            <person name="Kale V."/>
            <person name="Holt S."/>
            <person name="Cochrane G."/>
            <person name="Meng A."/>
            <person name="Brown T."/>
            <person name="Cohen L."/>
        </authorList>
    </citation>
    <scope>NUCLEOTIDE SEQUENCE</scope>
    <source>
        <strain evidence="1">CCMP1413</strain>
    </source>
</reference>
<name>A0A7R9TG06_9VIRI</name>
<accession>A0A7R9TG06</accession>
<protein>
    <submittedName>
        <fullName evidence="1">Uncharacterized protein</fullName>
    </submittedName>
</protein>
<organism evidence="1">
    <name type="scientific">Prasinoderma coloniale</name>
    <dbReference type="NCBI Taxonomy" id="156133"/>
    <lineage>
        <taxon>Eukaryota</taxon>
        <taxon>Viridiplantae</taxon>
        <taxon>Prasinodermophyta</taxon>
        <taxon>Prasinodermophyceae</taxon>
        <taxon>Prasinodermales</taxon>
        <taxon>Prasinodermaceae</taxon>
        <taxon>Prasinoderma</taxon>
    </lineage>
</organism>
<evidence type="ECO:0000313" key="1">
    <source>
        <dbReference type="EMBL" id="CAD8234586.1"/>
    </source>
</evidence>
<dbReference type="EMBL" id="HBDZ01004762">
    <property type="protein sequence ID" value="CAD8234586.1"/>
    <property type="molecule type" value="Transcribed_RNA"/>
</dbReference>
<sequence>MAAAAVAAAAAAVGTAPTVRRCRKRCSRRRCARQAELPDWAAGALTKAGFDPDGLEGRLASARRESEVLGMGMALLWRDVRTDAPLLARELVRESGSTLGQMVTEGRPLSEAERLRARRFGEYGWPAFWYSFVFMNTVPYTPLVLPVVLRFVDREKVVPPQLDVETDRRLALLVAWKQRERELESGLES</sequence>
<dbReference type="AlphaFoldDB" id="A0A7R9TG06"/>
<proteinExistence type="predicted"/>